<keyword evidence="1" id="KW-1133">Transmembrane helix</keyword>
<organism evidence="3 4">
    <name type="scientific">Apodospora peruviana</name>
    <dbReference type="NCBI Taxonomy" id="516989"/>
    <lineage>
        <taxon>Eukaryota</taxon>
        <taxon>Fungi</taxon>
        <taxon>Dikarya</taxon>
        <taxon>Ascomycota</taxon>
        <taxon>Pezizomycotina</taxon>
        <taxon>Sordariomycetes</taxon>
        <taxon>Sordariomycetidae</taxon>
        <taxon>Sordariales</taxon>
        <taxon>Lasiosphaeriaceae</taxon>
        <taxon>Apodospora</taxon>
    </lineage>
</organism>
<reference evidence="3" key="2">
    <citation type="submission" date="2023-06" db="EMBL/GenBank/DDBJ databases">
        <authorList>
            <consortium name="Lawrence Berkeley National Laboratory"/>
            <person name="Haridas S."/>
            <person name="Hensen N."/>
            <person name="Bonometti L."/>
            <person name="Westerberg I."/>
            <person name="Brannstrom I.O."/>
            <person name="Guillou S."/>
            <person name="Cros-Aarteil S."/>
            <person name="Calhoun S."/>
            <person name="Kuo A."/>
            <person name="Mondo S."/>
            <person name="Pangilinan J."/>
            <person name="Riley R."/>
            <person name="Labutti K."/>
            <person name="Andreopoulos B."/>
            <person name="Lipzen A."/>
            <person name="Chen C."/>
            <person name="Yanf M."/>
            <person name="Daum C."/>
            <person name="Ng V."/>
            <person name="Clum A."/>
            <person name="Steindorff A."/>
            <person name="Ohm R."/>
            <person name="Martin F."/>
            <person name="Silar P."/>
            <person name="Natvig D."/>
            <person name="Lalanne C."/>
            <person name="Gautier V."/>
            <person name="Ament-Velasquez S.L."/>
            <person name="Kruys A."/>
            <person name="Hutchinson M.I."/>
            <person name="Powell A.J."/>
            <person name="Barry K."/>
            <person name="Miller A.N."/>
            <person name="Grigoriev I.V."/>
            <person name="Debuchy R."/>
            <person name="Gladieux P."/>
            <person name="Thoren M.H."/>
            <person name="Johannesson H."/>
        </authorList>
    </citation>
    <scope>NUCLEOTIDE SEQUENCE</scope>
    <source>
        <strain evidence="3">CBS 118394</strain>
    </source>
</reference>
<evidence type="ECO:0000313" key="4">
    <source>
        <dbReference type="Proteomes" id="UP001283341"/>
    </source>
</evidence>
<feature type="chain" id="PRO_5042221295" evidence="2">
    <location>
        <begin position="20"/>
        <end position="253"/>
    </location>
</feature>
<dbReference type="EMBL" id="JAUEDM010000001">
    <property type="protein sequence ID" value="KAK3329911.1"/>
    <property type="molecule type" value="Genomic_DNA"/>
</dbReference>
<evidence type="ECO:0000256" key="2">
    <source>
        <dbReference type="SAM" id="SignalP"/>
    </source>
</evidence>
<comment type="caution">
    <text evidence="3">The sequence shown here is derived from an EMBL/GenBank/DDBJ whole genome shotgun (WGS) entry which is preliminary data.</text>
</comment>
<reference evidence="3" key="1">
    <citation type="journal article" date="2023" name="Mol. Phylogenet. Evol.">
        <title>Genome-scale phylogeny and comparative genomics of the fungal order Sordariales.</title>
        <authorList>
            <person name="Hensen N."/>
            <person name="Bonometti L."/>
            <person name="Westerberg I."/>
            <person name="Brannstrom I.O."/>
            <person name="Guillou S."/>
            <person name="Cros-Aarteil S."/>
            <person name="Calhoun S."/>
            <person name="Haridas S."/>
            <person name="Kuo A."/>
            <person name="Mondo S."/>
            <person name="Pangilinan J."/>
            <person name="Riley R."/>
            <person name="LaButti K."/>
            <person name="Andreopoulos B."/>
            <person name="Lipzen A."/>
            <person name="Chen C."/>
            <person name="Yan M."/>
            <person name="Daum C."/>
            <person name="Ng V."/>
            <person name="Clum A."/>
            <person name="Steindorff A."/>
            <person name="Ohm R.A."/>
            <person name="Martin F."/>
            <person name="Silar P."/>
            <person name="Natvig D.O."/>
            <person name="Lalanne C."/>
            <person name="Gautier V."/>
            <person name="Ament-Velasquez S.L."/>
            <person name="Kruys A."/>
            <person name="Hutchinson M.I."/>
            <person name="Powell A.J."/>
            <person name="Barry K."/>
            <person name="Miller A.N."/>
            <person name="Grigoriev I.V."/>
            <person name="Debuchy R."/>
            <person name="Gladieux P."/>
            <person name="Hiltunen Thoren M."/>
            <person name="Johannesson H."/>
        </authorList>
    </citation>
    <scope>NUCLEOTIDE SEQUENCE</scope>
    <source>
        <strain evidence="3">CBS 118394</strain>
    </source>
</reference>
<dbReference type="Proteomes" id="UP001283341">
    <property type="component" value="Unassembled WGS sequence"/>
</dbReference>
<proteinExistence type="predicted"/>
<keyword evidence="2" id="KW-0732">Signal</keyword>
<evidence type="ECO:0000256" key="1">
    <source>
        <dbReference type="SAM" id="Phobius"/>
    </source>
</evidence>
<dbReference type="AlphaFoldDB" id="A0AAE0MES6"/>
<keyword evidence="1" id="KW-0812">Transmembrane</keyword>
<feature type="signal peptide" evidence="2">
    <location>
        <begin position="1"/>
        <end position="19"/>
    </location>
</feature>
<feature type="transmembrane region" description="Helical" evidence="1">
    <location>
        <begin position="38"/>
        <end position="57"/>
    </location>
</feature>
<keyword evidence="1" id="KW-0472">Membrane</keyword>
<name>A0AAE0MES6_9PEZI</name>
<protein>
    <submittedName>
        <fullName evidence="3">Uncharacterized protein</fullName>
    </submittedName>
</protein>
<keyword evidence="4" id="KW-1185">Reference proteome</keyword>
<accession>A0AAE0MES6</accession>
<gene>
    <name evidence="3" type="ORF">B0H66DRAFT_41075</name>
</gene>
<sequence length="253" mass="27918">MYPTQQICLLITLSDLTLAATTSTAVQAAAYDVAAQKILEAPAAAAVLAVVVVVIIVHHARMVRRRVTTTTRPAGTEIGVVLHVLRRHVSLLWRVGHSSKRGIRYDVSKRGVLNQCQGTEGKGKKAWREGHTGSHHRHSRLRIRVLVRMTCSFVFVFSSAAARAELLVVAWWCWQCCIKPSGVYLHATNTTPHETFPIYFSKCGCGSGSYKVCNTLCYAGTGRVKIKHQRCGEGYLGATRREFTGTGQRLIDQ</sequence>
<evidence type="ECO:0000313" key="3">
    <source>
        <dbReference type="EMBL" id="KAK3329911.1"/>
    </source>
</evidence>